<evidence type="ECO:0000256" key="4">
    <source>
        <dbReference type="ARBA" id="ARBA00023136"/>
    </source>
</evidence>
<keyword evidence="7" id="KW-0614">Plasmid</keyword>
<dbReference type="PANTHER" id="PTHR43471">
    <property type="entry name" value="ABC TRANSPORTER PERMEASE"/>
    <property type="match status" value="1"/>
</dbReference>
<evidence type="ECO:0000256" key="2">
    <source>
        <dbReference type="ARBA" id="ARBA00022692"/>
    </source>
</evidence>
<keyword evidence="2 5" id="KW-0812">Transmembrane</keyword>
<feature type="transmembrane region" description="Helical" evidence="5">
    <location>
        <begin position="363"/>
        <end position="385"/>
    </location>
</feature>
<geneLocation type="plasmid" evidence="7 8">
    <name>unnamed2</name>
</geneLocation>
<feature type="transmembrane region" description="Helical" evidence="5">
    <location>
        <begin position="176"/>
        <end position="201"/>
    </location>
</feature>
<proteinExistence type="predicted"/>
<evidence type="ECO:0000313" key="8">
    <source>
        <dbReference type="Proteomes" id="UP001387364"/>
    </source>
</evidence>
<dbReference type="Pfam" id="PF12698">
    <property type="entry name" value="ABC2_membrane_3"/>
    <property type="match status" value="1"/>
</dbReference>
<reference evidence="7 8" key="1">
    <citation type="submission" date="2024-02" db="EMBL/GenBank/DDBJ databases">
        <title>Seven novel Bacillus-like species.</title>
        <authorList>
            <person name="Liu G."/>
        </authorList>
    </citation>
    <scope>NUCLEOTIDE SEQUENCE [LARGE SCALE GENOMIC DNA]</scope>
    <source>
        <strain evidence="7 8">FJAT-52991</strain>
        <plasmid evidence="7 8">unnamed2</plasmid>
    </source>
</reference>
<gene>
    <name evidence="7" type="ORF">WDJ61_18790</name>
</gene>
<name>A0ABZ2NCM9_9BACI</name>
<feature type="transmembrane region" description="Helical" evidence="5">
    <location>
        <begin position="21"/>
        <end position="42"/>
    </location>
</feature>
<evidence type="ECO:0000313" key="7">
    <source>
        <dbReference type="EMBL" id="WXB95025.1"/>
    </source>
</evidence>
<dbReference type="InterPro" id="IPR013525">
    <property type="entry name" value="ABC2_TM"/>
</dbReference>
<keyword evidence="3 5" id="KW-1133">Transmembrane helix</keyword>
<keyword evidence="4 5" id="KW-0472">Membrane</keyword>
<evidence type="ECO:0000256" key="3">
    <source>
        <dbReference type="ARBA" id="ARBA00022989"/>
    </source>
</evidence>
<dbReference type="PANTHER" id="PTHR43471:SF3">
    <property type="entry name" value="ABC TRANSPORTER PERMEASE PROTEIN NATB"/>
    <property type="match status" value="1"/>
</dbReference>
<feature type="domain" description="ABC-2 type transporter transmembrane" evidence="6">
    <location>
        <begin position="19"/>
        <end position="382"/>
    </location>
</feature>
<keyword evidence="8" id="KW-1185">Reference proteome</keyword>
<protein>
    <submittedName>
        <fullName evidence="7">ABC transporter permease</fullName>
    </submittedName>
</protein>
<feature type="transmembrane region" description="Helical" evidence="5">
    <location>
        <begin position="270"/>
        <end position="295"/>
    </location>
</feature>
<dbReference type="RefSeq" id="WP_338754916.1">
    <property type="nucleotide sequence ID" value="NZ_CP147406.1"/>
</dbReference>
<sequence>MRSFGIILQQTYLQAVRSKSYVWMTILLIFIGAFILAFPSLMEKFSDEEKAKNYVFIAKDDFQISQQQLDTFPSNHAFRLGNPSHFENYKEKIANNKLDGLFVLKNGSNPSSIQLDYYMEKDDPLLVQSMKAFVQNLYFQQIIAEKNIDPDAANMLSIQIEPTMQSLRDTDSNSFLMVYLLIGIMFLAITTYGNNVATAITSEKSSRIMEVMITKISPVPMMFGKILGIGLASLTQLFIFFASTILLARIEIFNIEEGSLADTLMNMLTVSYTIYFLLFFILGYFIYAALFAVIGSMASRPEELSSSTLPITIILMASLVVEMFFVIDHPEGATARITSYIPFTAPISLMVRIVNEVVSPLEIILSIGSMLVSIALFSLLAAKIYPKGVLKTDQRLTFGQLLKNH</sequence>
<organism evidence="7 8">
    <name type="scientific">Bacillus kandeliae</name>
    <dbReference type="NCBI Taxonomy" id="3129297"/>
    <lineage>
        <taxon>Bacteria</taxon>
        <taxon>Bacillati</taxon>
        <taxon>Bacillota</taxon>
        <taxon>Bacilli</taxon>
        <taxon>Bacillales</taxon>
        <taxon>Bacillaceae</taxon>
        <taxon>Bacillus</taxon>
    </lineage>
</organism>
<feature type="transmembrane region" description="Helical" evidence="5">
    <location>
        <begin position="222"/>
        <end position="250"/>
    </location>
</feature>
<dbReference type="EMBL" id="CP147406">
    <property type="protein sequence ID" value="WXB95025.1"/>
    <property type="molecule type" value="Genomic_DNA"/>
</dbReference>
<evidence type="ECO:0000259" key="6">
    <source>
        <dbReference type="Pfam" id="PF12698"/>
    </source>
</evidence>
<evidence type="ECO:0000256" key="1">
    <source>
        <dbReference type="ARBA" id="ARBA00004141"/>
    </source>
</evidence>
<comment type="subcellular location">
    <subcellularLocation>
        <location evidence="1">Membrane</location>
        <topology evidence="1">Multi-pass membrane protein</topology>
    </subcellularLocation>
</comment>
<feature type="transmembrane region" description="Helical" evidence="5">
    <location>
        <begin position="307"/>
        <end position="327"/>
    </location>
</feature>
<accession>A0ABZ2NCM9</accession>
<dbReference type="Proteomes" id="UP001387364">
    <property type="component" value="Plasmid unnamed2"/>
</dbReference>
<evidence type="ECO:0000256" key="5">
    <source>
        <dbReference type="SAM" id="Phobius"/>
    </source>
</evidence>